<accession>A0LQJ9</accession>
<keyword evidence="3" id="KW-0812">Transmembrane</keyword>
<dbReference type="InterPro" id="IPR018990">
    <property type="entry name" value="Prot_inh_I42_chagasin"/>
</dbReference>
<evidence type="ECO:0000256" key="1">
    <source>
        <dbReference type="ARBA" id="ARBA00022690"/>
    </source>
</evidence>
<dbReference type="PANTHER" id="PTHR36530:SF1">
    <property type="entry name" value="AMOEBIASIN-1"/>
    <property type="match status" value="1"/>
</dbReference>
<dbReference type="Proteomes" id="UP000001784">
    <property type="component" value="Chromosome"/>
</dbReference>
<dbReference type="EMBL" id="CP000478">
    <property type="protein sequence ID" value="ABK19701.1"/>
    <property type="molecule type" value="Genomic_DNA"/>
</dbReference>
<evidence type="ECO:0000313" key="5">
    <source>
        <dbReference type="EMBL" id="ABK19701.1"/>
    </source>
</evidence>
<name>A0LQJ9_SYNFM</name>
<evidence type="ECO:0000256" key="2">
    <source>
        <dbReference type="ARBA" id="ARBA00022704"/>
    </source>
</evidence>
<protein>
    <recommendedName>
        <fullName evidence="4">Proteinase inhibitor I42 chagasin domain-containing protein</fullName>
    </recommendedName>
</protein>
<evidence type="ECO:0000313" key="6">
    <source>
        <dbReference type="Proteomes" id="UP000001784"/>
    </source>
</evidence>
<dbReference type="InParanoid" id="A0LQJ9"/>
<dbReference type="Gene3D" id="2.60.40.2020">
    <property type="match status" value="1"/>
</dbReference>
<gene>
    <name evidence="5" type="ordered locus">Sfum_4035</name>
</gene>
<dbReference type="HOGENOM" id="CLU_1524390_0_0_7"/>
<dbReference type="Pfam" id="PF09394">
    <property type="entry name" value="Inhibitor_I42"/>
    <property type="match status" value="1"/>
</dbReference>
<sequence length="176" mass="19051">MTPEHAKGYDVKRTDPMNCRQVRAKPEAQGRRVGGRSLLFVLIGVLCVPFLIAGKQTGDAEAQKAAVNEGQTSGEQVLPVNQLVVEQGSEFSLTLKSNASTGFQWRLAAPLDESILKLVGSEYKASSGRRIGEGGTEVWTFQAVGVGMTSIRLEYLRSWEKGVPPARTAVYSVVVK</sequence>
<evidence type="ECO:0000259" key="4">
    <source>
        <dbReference type="Pfam" id="PF09394"/>
    </source>
</evidence>
<proteinExistence type="predicted"/>
<keyword evidence="3" id="KW-0472">Membrane</keyword>
<keyword evidence="3" id="KW-1133">Transmembrane helix</keyword>
<dbReference type="InterPro" id="IPR036331">
    <property type="entry name" value="Chagasin-like_sf"/>
</dbReference>
<feature type="domain" description="Proteinase inhibitor I42 chagasin" evidence="4">
    <location>
        <begin position="85"/>
        <end position="173"/>
    </location>
</feature>
<dbReference type="PANTHER" id="PTHR36530">
    <property type="entry name" value="INHIBITOR OF CYSTEINE PEPTIDASE"/>
    <property type="match status" value="1"/>
</dbReference>
<dbReference type="GO" id="GO:0004869">
    <property type="term" value="F:cysteine-type endopeptidase inhibitor activity"/>
    <property type="evidence" value="ECO:0007669"/>
    <property type="project" value="UniProtKB-KW"/>
</dbReference>
<dbReference type="SUPFAM" id="SSF141066">
    <property type="entry name" value="ICP-like"/>
    <property type="match status" value="1"/>
</dbReference>
<keyword evidence="1" id="KW-0646">Protease inhibitor</keyword>
<keyword evidence="6" id="KW-1185">Reference proteome</keyword>
<dbReference type="InterPro" id="IPR052781">
    <property type="entry name" value="Cys_protease_inhibitor_I42"/>
</dbReference>
<keyword evidence="2" id="KW-0789">Thiol protease inhibitor</keyword>
<evidence type="ECO:0000256" key="3">
    <source>
        <dbReference type="SAM" id="Phobius"/>
    </source>
</evidence>
<feature type="transmembrane region" description="Helical" evidence="3">
    <location>
        <begin position="33"/>
        <end position="52"/>
    </location>
</feature>
<organism evidence="5 6">
    <name type="scientific">Syntrophobacter fumaroxidans (strain DSM 10017 / MPOB)</name>
    <dbReference type="NCBI Taxonomy" id="335543"/>
    <lineage>
        <taxon>Bacteria</taxon>
        <taxon>Pseudomonadati</taxon>
        <taxon>Thermodesulfobacteriota</taxon>
        <taxon>Syntrophobacteria</taxon>
        <taxon>Syntrophobacterales</taxon>
        <taxon>Syntrophobacteraceae</taxon>
        <taxon>Syntrophobacter</taxon>
    </lineage>
</organism>
<dbReference type="STRING" id="335543.Sfum_4035"/>
<dbReference type="AlphaFoldDB" id="A0LQJ9"/>
<reference evidence="5 6" key="1">
    <citation type="submission" date="2006-10" db="EMBL/GenBank/DDBJ databases">
        <title>Complete sequence of Syntrophobacter fumaroxidans MPOB.</title>
        <authorList>
            <consortium name="US DOE Joint Genome Institute"/>
            <person name="Copeland A."/>
            <person name="Lucas S."/>
            <person name="Lapidus A."/>
            <person name="Barry K."/>
            <person name="Detter J.C."/>
            <person name="Glavina del Rio T."/>
            <person name="Hammon N."/>
            <person name="Israni S."/>
            <person name="Pitluck S."/>
            <person name="Goltsman E.G."/>
            <person name="Martinez M."/>
            <person name="Schmutz J."/>
            <person name="Larimer F."/>
            <person name="Land M."/>
            <person name="Hauser L."/>
            <person name="Kyrpides N."/>
            <person name="Kim E."/>
            <person name="Boone D.R."/>
            <person name="Brockman F."/>
            <person name="Culley D."/>
            <person name="Ferry J."/>
            <person name="Gunsalus R."/>
            <person name="McInerney M.J."/>
            <person name="Morrison M."/>
            <person name="Plugge C."/>
            <person name="Rohlin L."/>
            <person name="Scholten J."/>
            <person name="Sieber J."/>
            <person name="Stams A.J.M."/>
            <person name="Worm P."/>
            <person name="Henstra A.M."/>
            <person name="Richardson P."/>
        </authorList>
    </citation>
    <scope>NUCLEOTIDE SEQUENCE [LARGE SCALE GENOMIC DNA]</scope>
    <source>
        <strain evidence="6">DSM 10017 / MPOB</strain>
    </source>
</reference>
<dbReference type="eggNOG" id="COG5513">
    <property type="taxonomic scope" value="Bacteria"/>
</dbReference>
<dbReference type="KEGG" id="sfu:Sfum_4035"/>